<keyword evidence="4 8" id="KW-0812">Transmembrane</keyword>
<dbReference type="PANTHER" id="PTHR30012:SF0">
    <property type="entry name" value="TYPE II SECRETION SYSTEM PROTEIN F-RELATED"/>
    <property type="match status" value="1"/>
</dbReference>
<dbReference type="RefSeq" id="WP_267533901.1">
    <property type="nucleotide sequence ID" value="NZ_JAPNKA010000001.1"/>
</dbReference>
<feature type="transmembrane region" description="Helical" evidence="8">
    <location>
        <begin position="169"/>
        <end position="190"/>
    </location>
</feature>
<keyword evidence="11" id="KW-1185">Reference proteome</keyword>
<evidence type="ECO:0000256" key="6">
    <source>
        <dbReference type="ARBA" id="ARBA00023136"/>
    </source>
</evidence>
<evidence type="ECO:0000313" key="10">
    <source>
        <dbReference type="EMBL" id="MCY1074949.1"/>
    </source>
</evidence>
<evidence type="ECO:0000256" key="3">
    <source>
        <dbReference type="ARBA" id="ARBA00022475"/>
    </source>
</evidence>
<feature type="domain" description="Type II secretion system protein GspF" evidence="9">
    <location>
        <begin position="265"/>
        <end position="366"/>
    </location>
</feature>
<dbReference type="InterPro" id="IPR003004">
    <property type="entry name" value="GspF/PilC"/>
</dbReference>
<comment type="similarity">
    <text evidence="2">Belongs to the GSP F family.</text>
</comment>
<organism evidence="10 11">
    <name type="scientific">Archangium lansingense</name>
    <dbReference type="NCBI Taxonomy" id="2995310"/>
    <lineage>
        <taxon>Bacteria</taxon>
        <taxon>Pseudomonadati</taxon>
        <taxon>Myxococcota</taxon>
        <taxon>Myxococcia</taxon>
        <taxon>Myxococcales</taxon>
        <taxon>Cystobacterineae</taxon>
        <taxon>Archangiaceae</taxon>
        <taxon>Archangium</taxon>
    </lineage>
</organism>
<dbReference type="Gene3D" id="1.20.81.30">
    <property type="entry name" value="Type II secretion system (T2SS), domain F"/>
    <property type="match status" value="2"/>
</dbReference>
<feature type="compositionally biased region" description="Low complexity" evidence="7">
    <location>
        <begin position="23"/>
        <end position="33"/>
    </location>
</feature>
<feature type="domain" description="Type II secretion system protein GspF" evidence="9">
    <location>
        <begin position="77"/>
        <end position="189"/>
    </location>
</feature>
<dbReference type="Pfam" id="PF00482">
    <property type="entry name" value="T2SSF"/>
    <property type="match status" value="2"/>
</dbReference>
<accession>A0ABT4A1R8</accession>
<proteinExistence type="inferred from homology"/>
<name>A0ABT4A1R8_9BACT</name>
<dbReference type="Proteomes" id="UP001207654">
    <property type="component" value="Unassembled WGS sequence"/>
</dbReference>
<dbReference type="EMBL" id="JAPNKA010000001">
    <property type="protein sequence ID" value="MCY1074949.1"/>
    <property type="molecule type" value="Genomic_DNA"/>
</dbReference>
<comment type="subcellular location">
    <subcellularLocation>
        <location evidence="1">Cell membrane</location>
        <topology evidence="1">Multi-pass membrane protein</topology>
    </subcellularLocation>
</comment>
<feature type="compositionally biased region" description="Pro residues" evidence="7">
    <location>
        <begin position="9"/>
        <end position="22"/>
    </location>
</feature>
<protein>
    <submittedName>
        <fullName evidence="10">Type II secretion system F family protein</fullName>
    </submittedName>
</protein>
<feature type="region of interest" description="Disordered" evidence="7">
    <location>
        <begin position="1"/>
        <end position="49"/>
    </location>
</feature>
<feature type="transmembrane region" description="Helical" evidence="8">
    <location>
        <begin position="217"/>
        <end position="239"/>
    </location>
</feature>
<feature type="transmembrane region" description="Helical" evidence="8">
    <location>
        <begin position="357"/>
        <end position="375"/>
    </location>
</feature>
<keyword evidence="5 8" id="KW-1133">Transmembrane helix</keyword>
<evidence type="ECO:0000256" key="7">
    <source>
        <dbReference type="SAM" id="MobiDB-lite"/>
    </source>
</evidence>
<evidence type="ECO:0000256" key="8">
    <source>
        <dbReference type="SAM" id="Phobius"/>
    </source>
</evidence>
<dbReference type="PANTHER" id="PTHR30012">
    <property type="entry name" value="GENERAL SECRETION PATHWAY PROTEIN"/>
    <property type="match status" value="1"/>
</dbReference>
<evidence type="ECO:0000259" key="9">
    <source>
        <dbReference type="Pfam" id="PF00482"/>
    </source>
</evidence>
<sequence>MTARENPPKNKPPLPRTEPPASPARSQASAPAREAVRSARRPIPHSEEKSWLASAWARHPLVAMVRHRPRLTFFQGLHSMIRAGVALPIAFSELSRGAAKDPFRRAVAQVGEAVAAGSGLAEAMRQQPRWFEPQVVELLNAAEATGTLESALARITAQLEEAQRMRWRAVSLCAYPAYLLVAFIFGGALLDTASSLMAAGGKGDILQVFVTHFVQKVLTVSSFGLALFVAPLVLALPALEPHWEGLRMRLPVLGRFHREQQASRFSLVLGVALGAGLEAGRSLQLALEATGSSLLRGRVKLAVHRLRSGASLTDVVEWLGVLDGESLQQLATGERTGDLEPILAQVSRRHSEAAMRWLRTLMFVVITLLSVFLFATNIGKVVGLQGGYQRQLNSLIEQ</sequence>
<evidence type="ECO:0000256" key="1">
    <source>
        <dbReference type="ARBA" id="ARBA00004651"/>
    </source>
</evidence>
<evidence type="ECO:0000256" key="4">
    <source>
        <dbReference type="ARBA" id="ARBA00022692"/>
    </source>
</evidence>
<dbReference type="InterPro" id="IPR042094">
    <property type="entry name" value="T2SS_GspF_sf"/>
</dbReference>
<evidence type="ECO:0000256" key="5">
    <source>
        <dbReference type="ARBA" id="ARBA00022989"/>
    </source>
</evidence>
<evidence type="ECO:0000313" key="11">
    <source>
        <dbReference type="Proteomes" id="UP001207654"/>
    </source>
</evidence>
<comment type="caution">
    <text evidence="10">The sequence shown here is derived from an EMBL/GenBank/DDBJ whole genome shotgun (WGS) entry which is preliminary data.</text>
</comment>
<evidence type="ECO:0000256" key="2">
    <source>
        <dbReference type="ARBA" id="ARBA00005745"/>
    </source>
</evidence>
<gene>
    <name evidence="10" type="ORF">OV287_10640</name>
</gene>
<reference evidence="10 11" key="1">
    <citation type="submission" date="2022-11" db="EMBL/GenBank/DDBJ databases">
        <title>Minimal conservation of predation-associated metabolite biosynthetic gene clusters underscores biosynthetic potential of Myxococcota including descriptions for ten novel species: Archangium lansinium sp. nov., Myxococcus landrumus sp. nov., Nannocystis bai.</title>
        <authorList>
            <person name="Ahearne A."/>
            <person name="Stevens C."/>
            <person name="Phillips K."/>
        </authorList>
    </citation>
    <scope>NUCLEOTIDE SEQUENCE [LARGE SCALE GENOMIC DNA]</scope>
    <source>
        <strain evidence="10 11">MIWBW</strain>
    </source>
</reference>
<keyword evidence="3" id="KW-1003">Cell membrane</keyword>
<keyword evidence="6 8" id="KW-0472">Membrane</keyword>
<dbReference type="InterPro" id="IPR018076">
    <property type="entry name" value="T2SS_GspF_dom"/>
</dbReference>